<organism evidence="3 5">
    <name type="scientific">Metallosphaera hakonensis JCM 8857 = DSM 7519</name>
    <dbReference type="NCBI Taxonomy" id="1293036"/>
    <lineage>
        <taxon>Archaea</taxon>
        <taxon>Thermoproteota</taxon>
        <taxon>Thermoprotei</taxon>
        <taxon>Sulfolobales</taxon>
        <taxon>Sulfolobaceae</taxon>
        <taxon>Metallosphaera</taxon>
    </lineage>
</organism>
<reference evidence="5" key="3">
    <citation type="submission" date="2020-03" db="EMBL/GenBank/DDBJ databases">
        <title>Sequencing and Assembly of Multiple Reported Metal-Biooxidizing Members of the Extremely Thermoacidophilic Archaeal Family Sulfolobaceae.</title>
        <authorList>
            <person name="Counts J.A."/>
            <person name="Kelly R.M."/>
        </authorList>
    </citation>
    <scope>NUCLEOTIDE SEQUENCE [LARGE SCALE GENOMIC DNA]</scope>
    <source>
        <strain evidence="5">HO1-1</strain>
    </source>
</reference>
<evidence type="ECO:0000259" key="1">
    <source>
        <dbReference type="Pfam" id="PF05598"/>
    </source>
</evidence>
<reference evidence="5" key="2">
    <citation type="submission" date="2020-03" db="EMBL/GenBank/DDBJ databases">
        <title>Complete Genome Sequences of Extremely Thermoacidophilic, Metal-Mobilizing Type-Strain Members of the Archaeal Family Sulfolobaceae: Acidianus brierleyi DSM-1651T, Acidianus sulfidivorans DSM-18786T, Metallosphaera hakonensis DSM-7519T, and Metallosphaera prunae DSM-10039T.</title>
        <authorList>
            <person name="Counts J.A."/>
            <person name="Kelly R.M."/>
        </authorList>
    </citation>
    <scope>NUCLEOTIDE SEQUENCE [LARGE SCALE GENOMIC DNA]</scope>
    <source>
        <strain evidence="2 5">HO1-1</strain>
    </source>
</reference>
<accession>A0A2U9IXI5</accession>
<dbReference type="Pfam" id="PF05598">
    <property type="entry name" value="DUF772"/>
    <property type="match status" value="1"/>
</dbReference>
<evidence type="ECO:0000313" key="4">
    <source>
        <dbReference type="EMBL" id="AWS00725.1"/>
    </source>
</evidence>
<dbReference type="AlphaFoldDB" id="A0A2U9IXI5"/>
<evidence type="ECO:0000313" key="2">
    <source>
        <dbReference type="EMBL" id="AWS00503.1"/>
    </source>
</evidence>
<protein>
    <submittedName>
        <fullName evidence="3">Transposase</fullName>
    </submittedName>
</protein>
<sequence>MEKVLHTEKDVLLKANGVFPWEKFRERLESLYRRKPKWDVILLFKTLLIKYVYDISWNNLEGEIRDSQKFREFLGEKVPPKSTVFLFYKKLHETVKGEEVMWTTLMVELNSALDEVIKRYQEKGFELQVGREKTTSTKSTT</sequence>
<dbReference type="InterPro" id="IPR008490">
    <property type="entry name" value="Transposase_InsH_N"/>
</dbReference>
<evidence type="ECO:0000313" key="3">
    <source>
        <dbReference type="EMBL" id="AWS00568.1"/>
    </source>
</evidence>
<dbReference type="KEGG" id="mhk:DFR87_02780"/>
<keyword evidence="5" id="KW-1185">Reference proteome</keyword>
<dbReference type="EMBL" id="CP029287">
    <property type="protein sequence ID" value="AWS00568.1"/>
    <property type="molecule type" value="Genomic_DNA"/>
</dbReference>
<proteinExistence type="predicted"/>
<dbReference type="OrthoDB" id="44592at2157"/>
<gene>
    <name evidence="2" type="ORF">DFR87_02780</name>
    <name evidence="3" type="ORF">DFR87_05270</name>
    <name evidence="4" type="ORF">DFR87_11780</name>
</gene>
<reference evidence="3 5" key="1">
    <citation type="submission" date="2018-05" db="EMBL/GenBank/DDBJ databases">
        <title>Complete Genome Sequences of Extremely Thermoacidophilic, Metal-Mobilizing Type-Strain Members of the Archaeal Family Sulfolobaceae: Acidianus brierleyi DSM-1651T, Acidianus sulfidivorans DSM-18786T, Metallosphaera hakonensis DSM-7519T, and Metallosphaera prunae DSM-10039T.</title>
        <authorList>
            <person name="Counts J.A."/>
            <person name="Kelly R.M."/>
        </authorList>
    </citation>
    <scope>NUCLEOTIDE SEQUENCE [LARGE SCALE GENOMIC DNA]</scope>
    <source>
        <strain evidence="3 5">HO1-1</strain>
    </source>
</reference>
<dbReference type="KEGG" id="mhk:DFR87_05270"/>
<dbReference type="EMBL" id="CP029287">
    <property type="protein sequence ID" value="AWS00503.1"/>
    <property type="molecule type" value="Genomic_DNA"/>
</dbReference>
<evidence type="ECO:0000313" key="5">
    <source>
        <dbReference type="Proteomes" id="UP000247586"/>
    </source>
</evidence>
<feature type="domain" description="Transposase InsH N-terminal" evidence="1">
    <location>
        <begin position="7"/>
        <end position="89"/>
    </location>
</feature>
<name>A0A2U9IXI5_9CREN</name>
<dbReference type="EMBL" id="CP029287">
    <property type="protein sequence ID" value="AWS00725.1"/>
    <property type="molecule type" value="Genomic_DNA"/>
</dbReference>
<dbReference type="KEGG" id="mhk:DFR87_11780"/>
<dbReference type="Proteomes" id="UP000247586">
    <property type="component" value="Chromosome"/>
</dbReference>